<protein>
    <submittedName>
        <fullName evidence="1">Uncharacterized protein</fullName>
    </submittedName>
</protein>
<evidence type="ECO:0000313" key="1">
    <source>
        <dbReference type="EMBL" id="OTF72690.1"/>
    </source>
</evidence>
<organism evidence="1 2">
    <name type="scientific">Euroglyphus maynei</name>
    <name type="common">Mayne's house dust mite</name>
    <dbReference type="NCBI Taxonomy" id="6958"/>
    <lineage>
        <taxon>Eukaryota</taxon>
        <taxon>Metazoa</taxon>
        <taxon>Ecdysozoa</taxon>
        <taxon>Arthropoda</taxon>
        <taxon>Chelicerata</taxon>
        <taxon>Arachnida</taxon>
        <taxon>Acari</taxon>
        <taxon>Acariformes</taxon>
        <taxon>Sarcoptiformes</taxon>
        <taxon>Astigmata</taxon>
        <taxon>Psoroptidia</taxon>
        <taxon>Analgoidea</taxon>
        <taxon>Pyroglyphidae</taxon>
        <taxon>Pyroglyphinae</taxon>
        <taxon>Euroglyphus</taxon>
    </lineage>
</organism>
<gene>
    <name evidence="1" type="ORF">BLA29_009853</name>
</gene>
<keyword evidence="2" id="KW-1185">Reference proteome</keyword>
<name>A0A1Y3AW14_EURMA</name>
<reference evidence="1 2" key="1">
    <citation type="submission" date="2017-03" db="EMBL/GenBank/DDBJ databases">
        <title>Genome Survey of Euroglyphus maynei.</title>
        <authorList>
            <person name="Arlian L.G."/>
            <person name="Morgan M.S."/>
            <person name="Rider S.D."/>
        </authorList>
    </citation>
    <scope>NUCLEOTIDE SEQUENCE [LARGE SCALE GENOMIC DNA]</scope>
    <source>
        <strain evidence="1">Arlian Lab</strain>
        <tissue evidence="1">Whole body</tissue>
    </source>
</reference>
<dbReference type="Proteomes" id="UP000194236">
    <property type="component" value="Unassembled WGS sequence"/>
</dbReference>
<accession>A0A1Y3AW14</accession>
<feature type="non-terminal residue" evidence="1">
    <location>
        <position position="51"/>
    </location>
</feature>
<dbReference type="EMBL" id="MUJZ01055056">
    <property type="protein sequence ID" value="OTF72690.1"/>
    <property type="molecule type" value="Genomic_DNA"/>
</dbReference>
<sequence>MVVLSASVIHLECPVRGSSTNWHYIYSRANMVWPLSVTEVVELLPFSYKNC</sequence>
<proteinExistence type="predicted"/>
<comment type="caution">
    <text evidence="1">The sequence shown here is derived from an EMBL/GenBank/DDBJ whole genome shotgun (WGS) entry which is preliminary data.</text>
</comment>
<evidence type="ECO:0000313" key="2">
    <source>
        <dbReference type="Proteomes" id="UP000194236"/>
    </source>
</evidence>
<dbReference type="AlphaFoldDB" id="A0A1Y3AW14"/>